<dbReference type="PANTHER" id="PTHR10772">
    <property type="entry name" value="10 KDA HEAT SHOCK PROTEIN"/>
    <property type="match status" value="1"/>
</dbReference>
<dbReference type="STRING" id="45354.A0A1L0DQE5"/>
<dbReference type="SUPFAM" id="SSF50129">
    <property type="entry name" value="GroES-like"/>
    <property type="match status" value="1"/>
</dbReference>
<dbReference type="Proteomes" id="UP000182259">
    <property type="component" value="Chromosome VI"/>
</dbReference>
<dbReference type="CDD" id="cd00320">
    <property type="entry name" value="cpn10"/>
    <property type="match status" value="1"/>
</dbReference>
<gene>
    <name evidence="6" type="ORF">SAMEA4029009_CIC11G00000002034</name>
    <name evidence="5" type="ORF">SAMEA4029010_CIC11G00000002524</name>
</gene>
<dbReference type="Pfam" id="PF00166">
    <property type="entry name" value="Cpn10"/>
    <property type="match status" value="1"/>
</dbReference>
<evidence type="ECO:0000256" key="1">
    <source>
        <dbReference type="ARBA" id="ARBA00006975"/>
    </source>
</evidence>
<dbReference type="PANTHER" id="PTHR10772:SF0">
    <property type="entry name" value="10 KDA HEAT SHOCK PROTEIN, MITOCHONDRIAL"/>
    <property type="match status" value="1"/>
</dbReference>
<dbReference type="InterPro" id="IPR011032">
    <property type="entry name" value="GroES-like_sf"/>
</dbReference>
<dbReference type="PROSITE" id="PS00681">
    <property type="entry name" value="CHAPERONINS_CPN10"/>
    <property type="match status" value="1"/>
</dbReference>
<dbReference type="GO" id="GO:0005524">
    <property type="term" value="F:ATP binding"/>
    <property type="evidence" value="ECO:0007669"/>
    <property type="project" value="InterPro"/>
</dbReference>
<dbReference type="GO" id="GO:0046872">
    <property type="term" value="F:metal ion binding"/>
    <property type="evidence" value="ECO:0007669"/>
    <property type="project" value="TreeGrafter"/>
</dbReference>
<dbReference type="InterPro" id="IPR037124">
    <property type="entry name" value="Chaperonin_GroES_sf"/>
</dbReference>
<protein>
    <submittedName>
        <fullName evidence="6">CIC11C00000002034</fullName>
    </submittedName>
    <submittedName>
        <fullName evidence="5">CIC11C00000002524</fullName>
    </submittedName>
</protein>
<reference evidence="6 8" key="1">
    <citation type="submission" date="2016-10" db="EMBL/GenBank/DDBJ databases">
        <authorList>
            <person name="de Groot N.N."/>
        </authorList>
    </citation>
    <scope>NUCLEOTIDE SEQUENCE [LARGE SCALE GENOMIC DNA]</scope>
    <source>
        <strain evidence="5 8">CBS 141442</strain>
        <strain evidence="6">PYCC 4715</strain>
    </source>
</reference>
<evidence type="ECO:0000256" key="2">
    <source>
        <dbReference type="ARBA" id="ARBA00023186"/>
    </source>
</evidence>
<evidence type="ECO:0000313" key="6">
    <source>
        <dbReference type="EMBL" id="SGZ58008.1"/>
    </source>
</evidence>
<accession>A0A1L0DQE5</accession>
<dbReference type="GO" id="GO:0051087">
    <property type="term" value="F:protein-folding chaperone binding"/>
    <property type="evidence" value="ECO:0007669"/>
    <property type="project" value="TreeGrafter"/>
</dbReference>
<evidence type="ECO:0000256" key="4">
    <source>
        <dbReference type="RuleBase" id="RU003479"/>
    </source>
</evidence>
<evidence type="ECO:0000256" key="3">
    <source>
        <dbReference type="ARBA" id="ARBA00056825"/>
    </source>
</evidence>
<evidence type="ECO:0000313" key="5">
    <source>
        <dbReference type="EMBL" id="SGZ48059.1"/>
    </source>
</evidence>
<dbReference type="FunFam" id="2.30.33.40:FF:000002">
    <property type="entry name" value="10 kDa chaperonin, mitochondrial"/>
    <property type="match status" value="1"/>
</dbReference>
<keyword evidence="2 4" id="KW-0143">Chaperone</keyword>
<dbReference type="HAMAP" id="MF_00580">
    <property type="entry name" value="CH10"/>
    <property type="match status" value="1"/>
</dbReference>
<evidence type="ECO:0000313" key="8">
    <source>
        <dbReference type="Proteomes" id="UP000182334"/>
    </source>
</evidence>
<dbReference type="InterPro" id="IPR020818">
    <property type="entry name" value="Chaperonin_GroES"/>
</dbReference>
<dbReference type="GO" id="GO:0051082">
    <property type="term" value="F:unfolded protein binding"/>
    <property type="evidence" value="ECO:0007669"/>
    <property type="project" value="TreeGrafter"/>
</dbReference>
<dbReference type="Proteomes" id="UP000182334">
    <property type="component" value="Chromosome I"/>
</dbReference>
<dbReference type="AlphaFoldDB" id="A0A1L0DQE5"/>
<dbReference type="EMBL" id="LT635769">
    <property type="protein sequence ID" value="SGZ58008.1"/>
    <property type="molecule type" value="Genomic_DNA"/>
</dbReference>
<organism evidence="6 7">
    <name type="scientific">Sungouiella intermedia</name>
    <dbReference type="NCBI Taxonomy" id="45354"/>
    <lineage>
        <taxon>Eukaryota</taxon>
        <taxon>Fungi</taxon>
        <taxon>Dikarya</taxon>
        <taxon>Ascomycota</taxon>
        <taxon>Saccharomycotina</taxon>
        <taxon>Pichiomycetes</taxon>
        <taxon>Metschnikowiaceae</taxon>
        <taxon>Sungouiella</taxon>
    </lineage>
</organism>
<dbReference type="Gene3D" id="2.30.33.40">
    <property type="entry name" value="GroES chaperonin"/>
    <property type="match status" value="1"/>
</dbReference>
<dbReference type="InterPro" id="IPR018369">
    <property type="entry name" value="Chaprnonin_Cpn10_CS"/>
</dbReference>
<name>A0A1L0DQE5_9ASCO</name>
<reference evidence="7" key="2">
    <citation type="submission" date="2016-10" db="EMBL/GenBank/DDBJ databases">
        <authorList>
            <person name="Geijer C."/>
            <person name="Jareborg N."/>
            <person name="Dainat J."/>
        </authorList>
    </citation>
    <scope>NUCLEOTIDE SEQUENCE [LARGE SCALE GENOMIC DNA]</scope>
    <source>
        <strain evidence="7">PYCC 4715</strain>
    </source>
</reference>
<evidence type="ECO:0000313" key="7">
    <source>
        <dbReference type="Proteomes" id="UP000182259"/>
    </source>
</evidence>
<dbReference type="GO" id="GO:0005759">
    <property type="term" value="C:mitochondrial matrix"/>
    <property type="evidence" value="ECO:0007669"/>
    <property type="project" value="TreeGrafter"/>
</dbReference>
<proteinExistence type="inferred from homology"/>
<comment type="function">
    <text evidence="3">Eukaryotic CPN10 homolog which is essential for mitochondrial protein biogenesis, together with CPN60. Binds to CPN60 in the presence of Mg-ATP and suppresses the ATPase activity of the latter.</text>
</comment>
<sequence>MSNTNIQSFLKNINNLKPLFDRVLVQRIKPATQTSSGIYIPEKNQEKLNEGTVVAAGPGVTDPSSGKLIPVSVQAGDKVLLPNFGGSPVKVGEDEYLLFSDREILAKIEN</sequence>
<dbReference type="PRINTS" id="PR00297">
    <property type="entry name" value="CHAPERONIN10"/>
</dbReference>
<dbReference type="OrthoDB" id="184876at2759"/>
<dbReference type="EMBL" id="LT635756">
    <property type="protein sequence ID" value="SGZ48059.1"/>
    <property type="molecule type" value="Genomic_DNA"/>
</dbReference>
<dbReference type="GO" id="GO:0044183">
    <property type="term" value="F:protein folding chaperone"/>
    <property type="evidence" value="ECO:0007669"/>
    <property type="project" value="InterPro"/>
</dbReference>
<comment type="similarity">
    <text evidence="1 4">Belongs to the GroES chaperonin family.</text>
</comment>
<keyword evidence="8" id="KW-1185">Reference proteome</keyword>
<dbReference type="SMART" id="SM00883">
    <property type="entry name" value="Cpn10"/>
    <property type="match status" value="1"/>
</dbReference>